<dbReference type="InterPro" id="IPR043163">
    <property type="entry name" value="DsrC-like_N"/>
</dbReference>
<dbReference type="OrthoDB" id="8562858at2"/>
<dbReference type="Gene3D" id="1.10.10.370">
    <property type="entry name" value="DsrC-like protein, C-terminal domain"/>
    <property type="match status" value="1"/>
</dbReference>
<dbReference type="PANTHER" id="PTHR37010">
    <property type="entry name" value="SULFURTRANSFERASE TUSE"/>
    <property type="match status" value="1"/>
</dbReference>
<protein>
    <submittedName>
        <fullName evidence="4">Sulfur relay protein DsrC</fullName>
    </submittedName>
</protein>
<dbReference type="AlphaFoldDB" id="A0A1V3NSB5"/>
<dbReference type="Gene3D" id="3.30.1420.10">
    <property type="match status" value="1"/>
</dbReference>
<accession>A0A1V3NSB5</accession>
<gene>
    <name evidence="4" type="ORF">B1C78_02445</name>
</gene>
<sequence length="118" mass="13330">MATTALHTTDRLRAEAPEALEALFDESGFLRDPALWTEELAERLAWEAGLGALTEPHWRVIRYLRARFHALGGIPSMHRVCRDTGLSREAIHQLFGSCFRVWRIAGLPDPGEEAKAYM</sequence>
<keyword evidence="5" id="KW-1185">Reference proteome</keyword>
<dbReference type="Pfam" id="PF04358">
    <property type="entry name" value="DsrC"/>
    <property type="match status" value="1"/>
</dbReference>
<dbReference type="STRING" id="108003.B1C78_02445"/>
<dbReference type="Proteomes" id="UP000189462">
    <property type="component" value="Unassembled WGS sequence"/>
</dbReference>
<dbReference type="InterPro" id="IPR025526">
    <property type="entry name" value="DsrC-like_dom_sf"/>
</dbReference>
<dbReference type="RefSeq" id="WP_077277549.1">
    <property type="nucleotide sequence ID" value="NZ_MVBK01000014.1"/>
</dbReference>
<dbReference type="SUPFAM" id="SSF69721">
    <property type="entry name" value="DsrC, the gamma subunit of dissimilatory sulfite reductase"/>
    <property type="match status" value="1"/>
</dbReference>
<organism evidence="4 5">
    <name type="scientific">Thioalkalivibrio denitrificans</name>
    <dbReference type="NCBI Taxonomy" id="108003"/>
    <lineage>
        <taxon>Bacteria</taxon>
        <taxon>Pseudomonadati</taxon>
        <taxon>Pseudomonadota</taxon>
        <taxon>Gammaproteobacteria</taxon>
        <taxon>Chromatiales</taxon>
        <taxon>Ectothiorhodospiraceae</taxon>
        <taxon>Thioalkalivibrio</taxon>
    </lineage>
</organism>
<keyword evidence="3" id="KW-0963">Cytoplasm</keyword>
<dbReference type="InterPro" id="IPR042072">
    <property type="entry name" value="DsrC-like_C"/>
</dbReference>
<comment type="caution">
    <text evidence="4">The sequence shown here is derived from an EMBL/GenBank/DDBJ whole genome shotgun (WGS) entry which is preliminary data.</text>
</comment>
<dbReference type="InterPro" id="IPR007453">
    <property type="entry name" value="DsrC/TusE"/>
</dbReference>
<comment type="similarity">
    <text evidence="2">Belongs to the DsrC/TusE family.</text>
</comment>
<comment type="subcellular location">
    <subcellularLocation>
        <location evidence="1">Cytoplasm</location>
    </subcellularLocation>
</comment>
<dbReference type="GO" id="GO:0002143">
    <property type="term" value="P:tRNA wobble position uridine thiolation"/>
    <property type="evidence" value="ECO:0007669"/>
    <property type="project" value="TreeGrafter"/>
</dbReference>
<proteinExistence type="inferred from homology"/>
<evidence type="ECO:0000313" key="4">
    <source>
        <dbReference type="EMBL" id="OOG27853.1"/>
    </source>
</evidence>
<evidence type="ECO:0000256" key="2">
    <source>
        <dbReference type="ARBA" id="ARBA00005718"/>
    </source>
</evidence>
<reference evidence="4 5" key="1">
    <citation type="submission" date="2017-02" db="EMBL/GenBank/DDBJ databases">
        <title>Genomic diversity within the haloalkaliphilic genus Thioalkalivibrio.</title>
        <authorList>
            <person name="Ahn A.-C."/>
            <person name="Meier-Kolthoff J."/>
            <person name="Overmars L."/>
            <person name="Richter M."/>
            <person name="Woyke T."/>
            <person name="Sorokin D.Y."/>
            <person name="Muyzer G."/>
        </authorList>
    </citation>
    <scope>NUCLEOTIDE SEQUENCE [LARGE SCALE GENOMIC DNA]</scope>
    <source>
        <strain evidence="4 5">ALJD</strain>
    </source>
</reference>
<dbReference type="GO" id="GO:0097163">
    <property type="term" value="F:sulfur carrier activity"/>
    <property type="evidence" value="ECO:0007669"/>
    <property type="project" value="TreeGrafter"/>
</dbReference>
<evidence type="ECO:0000256" key="3">
    <source>
        <dbReference type="ARBA" id="ARBA00022490"/>
    </source>
</evidence>
<name>A0A1V3NSB5_9GAMM</name>
<evidence type="ECO:0000256" key="1">
    <source>
        <dbReference type="ARBA" id="ARBA00004496"/>
    </source>
</evidence>
<dbReference type="GO" id="GO:0005737">
    <property type="term" value="C:cytoplasm"/>
    <property type="evidence" value="ECO:0007669"/>
    <property type="project" value="UniProtKB-SubCell"/>
</dbReference>
<evidence type="ECO:0000313" key="5">
    <source>
        <dbReference type="Proteomes" id="UP000189462"/>
    </source>
</evidence>
<dbReference type="PANTHER" id="PTHR37010:SF1">
    <property type="entry name" value="SULFURTRANSFERASE TUSE"/>
    <property type="match status" value="1"/>
</dbReference>
<dbReference type="EMBL" id="MVBK01000014">
    <property type="protein sequence ID" value="OOG27853.1"/>
    <property type="molecule type" value="Genomic_DNA"/>
</dbReference>